<protein>
    <recommendedName>
        <fullName evidence="3">Retrotransposon Copia-like N-terminal domain-containing protein</fullName>
    </recommendedName>
</protein>
<evidence type="ECO:0000313" key="2">
    <source>
        <dbReference type="RefSeq" id="XP_056698353.1"/>
    </source>
</evidence>
<keyword evidence="1" id="KW-1185">Reference proteome</keyword>
<gene>
    <name evidence="2" type="primary">LOC130471984</name>
</gene>
<dbReference type="RefSeq" id="XP_056698353.1">
    <property type="nucleotide sequence ID" value="XM_056842375.1"/>
</dbReference>
<organism evidence="1 2">
    <name type="scientific">Spinacia oleracea</name>
    <name type="common">Spinach</name>
    <dbReference type="NCBI Taxonomy" id="3562"/>
    <lineage>
        <taxon>Eukaryota</taxon>
        <taxon>Viridiplantae</taxon>
        <taxon>Streptophyta</taxon>
        <taxon>Embryophyta</taxon>
        <taxon>Tracheophyta</taxon>
        <taxon>Spermatophyta</taxon>
        <taxon>Magnoliopsida</taxon>
        <taxon>eudicotyledons</taxon>
        <taxon>Gunneridae</taxon>
        <taxon>Pentapetalae</taxon>
        <taxon>Caryophyllales</taxon>
        <taxon>Chenopodiaceae</taxon>
        <taxon>Chenopodioideae</taxon>
        <taxon>Anserineae</taxon>
        <taxon>Spinacia</taxon>
    </lineage>
</organism>
<dbReference type="Proteomes" id="UP000813463">
    <property type="component" value="Chromosome 4"/>
</dbReference>
<evidence type="ECO:0000313" key="1">
    <source>
        <dbReference type="Proteomes" id="UP000813463"/>
    </source>
</evidence>
<name>A0ABM3RRW1_SPIOL</name>
<dbReference type="PANTHER" id="PTHR47481">
    <property type="match status" value="1"/>
</dbReference>
<proteinExistence type="predicted"/>
<reference evidence="1" key="1">
    <citation type="journal article" date="2021" name="Nat. Commun.">
        <title>Genomic analyses provide insights into spinach domestication and the genetic basis of agronomic traits.</title>
        <authorList>
            <person name="Cai X."/>
            <person name="Sun X."/>
            <person name="Xu C."/>
            <person name="Sun H."/>
            <person name="Wang X."/>
            <person name="Ge C."/>
            <person name="Zhang Z."/>
            <person name="Wang Q."/>
            <person name="Fei Z."/>
            <person name="Jiao C."/>
            <person name="Wang Q."/>
        </authorList>
    </citation>
    <scope>NUCLEOTIDE SEQUENCE [LARGE SCALE GENOMIC DNA]</scope>
    <source>
        <strain evidence="1">cv. Varoflay</strain>
    </source>
</reference>
<dbReference type="GeneID" id="130471984"/>
<evidence type="ECO:0008006" key="3">
    <source>
        <dbReference type="Google" id="ProtNLM"/>
    </source>
</evidence>
<dbReference type="PANTHER" id="PTHR47481:SF10">
    <property type="entry name" value="COPIA-LIKE POLYPROTEIN_RETROTRANSPOSON"/>
    <property type="match status" value="1"/>
</dbReference>
<accession>A0ABM3RRW1</accession>
<reference evidence="2" key="2">
    <citation type="submission" date="2025-08" db="UniProtKB">
        <authorList>
            <consortium name="RefSeq"/>
        </authorList>
    </citation>
    <scope>IDENTIFICATION</scope>
    <source>
        <tissue evidence="2">Leaf</tissue>
    </source>
</reference>
<sequence length="121" mass="13827">MAETTKFHPALAVNNVKNFIPVTLDMESSQYNSWATLFKIHTRAYQVLDHIIPSKNQTANTETDEADQGLWDRLDAIVLQWIYGTISNDVLHTILEPDLTAMDAWNRLADLFHDNQTTRAV</sequence>